<sequence length="145" mass="15964">MAQLFSRRRHLRAHTATTALAFIASMSQLSGRARARASPSSRNFQVQSPTRQVGFAGAQQVQLAPHQRRRRQAPVFHLAFVAADRWPTRALRPGRGNKPGKTLEEIAELFGDRVATKDVDKPSRPAQVAHIRGERSPGAAQGLAR</sequence>
<evidence type="ECO:0000313" key="3">
    <source>
        <dbReference type="EnsemblFungi" id="EJT75699"/>
    </source>
</evidence>
<organism evidence="2">
    <name type="scientific">Gaeumannomyces tritici (strain R3-111a-1)</name>
    <name type="common">Wheat and barley take-all root rot fungus</name>
    <name type="synonym">Gaeumannomyces graminis var. tritici</name>
    <dbReference type="NCBI Taxonomy" id="644352"/>
    <lineage>
        <taxon>Eukaryota</taxon>
        <taxon>Fungi</taxon>
        <taxon>Dikarya</taxon>
        <taxon>Ascomycota</taxon>
        <taxon>Pezizomycotina</taxon>
        <taxon>Sordariomycetes</taxon>
        <taxon>Sordariomycetidae</taxon>
        <taxon>Magnaporthales</taxon>
        <taxon>Magnaporthaceae</taxon>
        <taxon>Gaeumannomyces</taxon>
    </lineage>
</organism>
<evidence type="ECO:0000313" key="2">
    <source>
        <dbReference type="EMBL" id="EJT75699.1"/>
    </source>
</evidence>
<reference evidence="4" key="1">
    <citation type="submission" date="2010-07" db="EMBL/GenBank/DDBJ databases">
        <title>The genome sequence of Gaeumannomyces graminis var. tritici strain R3-111a-1.</title>
        <authorList>
            <consortium name="The Broad Institute Genome Sequencing Platform"/>
            <person name="Ma L.-J."/>
            <person name="Dead R."/>
            <person name="Young S."/>
            <person name="Zeng Q."/>
            <person name="Koehrsen M."/>
            <person name="Alvarado L."/>
            <person name="Berlin A."/>
            <person name="Chapman S.B."/>
            <person name="Chen Z."/>
            <person name="Freedman E."/>
            <person name="Gellesch M."/>
            <person name="Goldberg J."/>
            <person name="Griggs A."/>
            <person name="Gujja S."/>
            <person name="Heilman E.R."/>
            <person name="Heiman D."/>
            <person name="Hepburn T."/>
            <person name="Howarth C."/>
            <person name="Jen D."/>
            <person name="Larson L."/>
            <person name="Mehta T."/>
            <person name="Neiman D."/>
            <person name="Pearson M."/>
            <person name="Roberts A."/>
            <person name="Saif S."/>
            <person name="Shea T."/>
            <person name="Shenoy N."/>
            <person name="Sisk P."/>
            <person name="Stolte C."/>
            <person name="Sykes S."/>
            <person name="Walk T."/>
            <person name="White J."/>
            <person name="Yandava C."/>
            <person name="Haas B."/>
            <person name="Nusbaum C."/>
            <person name="Birren B."/>
        </authorList>
    </citation>
    <scope>NUCLEOTIDE SEQUENCE [LARGE SCALE GENOMIC DNA]</scope>
    <source>
        <strain evidence="4">R3-111a-1</strain>
    </source>
</reference>
<dbReference type="GeneID" id="20346089"/>
<dbReference type="VEuPathDB" id="FungiDB:GGTG_05631"/>
<evidence type="ECO:0000313" key="4">
    <source>
        <dbReference type="Proteomes" id="UP000006039"/>
    </source>
</evidence>
<protein>
    <submittedName>
        <fullName evidence="2 3">Uncharacterized protein</fullName>
    </submittedName>
</protein>
<dbReference type="PROSITE" id="PS51318">
    <property type="entry name" value="TAT"/>
    <property type="match status" value="1"/>
</dbReference>
<reference evidence="2" key="3">
    <citation type="submission" date="2010-09" db="EMBL/GenBank/DDBJ databases">
        <title>Annotation of Gaeumannomyces graminis var. tritici R3-111a-1.</title>
        <authorList>
            <consortium name="The Broad Institute Genome Sequencing Platform"/>
            <person name="Ma L.-J."/>
            <person name="Dead R."/>
            <person name="Young S.K."/>
            <person name="Zeng Q."/>
            <person name="Gargeya S."/>
            <person name="Fitzgerald M."/>
            <person name="Haas B."/>
            <person name="Abouelleil A."/>
            <person name="Alvarado L."/>
            <person name="Arachchi H.M."/>
            <person name="Berlin A."/>
            <person name="Brown A."/>
            <person name="Chapman S.B."/>
            <person name="Chen Z."/>
            <person name="Dunbar C."/>
            <person name="Freedman E."/>
            <person name="Gearin G."/>
            <person name="Gellesch M."/>
            <person name="Goldberg J."/>
            <person name="Griggs A."/>
            <person name="Gujja S."/>
            <person name="Heiman D."/>
            <person name="Howarth C."/>
            <person name="Larson L."/>
            <person name="Lui A."/>
            <person name="MacDonald P.J.P."/>
            <person name="Mehta T."/>
            <person name="Montmayeur A."/>
            <person name="Murphy C."/>
            <person name="Neiman D."/>
            <person name="Pearson M."/>
            <person name="Priest M."/>
            <person name="Roberts A."/>
            <person name="Saif S."/>
            <person name="Shea T."/>
            <person name="Shenoy N."/>
            <person name="Sisk P."/>
            <person name="Stolte C."/>
            <person name="Sykes S."/>
            <person name="Yandava C."/>
            <person name="Wortman J."/>
            <person name="Nusbaum C."/>
            <person name="Birren B."/>
        </authorList>
    </citation>
    <scope>NUCLEOTIDE SEQUENCE</scope>
    <source>
        <strain evidence="2">R3-111a-1</strain>
    </source>
</reference>
<feature type="region of interest" description="Disordered" evidence="1">
    <location>
        <begin position="118"/>
        <end position="145"/>
    </location>
</feature>
<evidence type="ECO:0000256" key="1">
    <source>
        <dbReference type="SAM" id="MobiDB-lite"/>
    </source>
</evidence>
<dbReference type="HOGENOM" id="CLU_1786970_0_0_1"/>
<name>J3NWG7_GAET3</name>
<reference evidence="2" key="2">
    <citation type="submission" date="2010-07" db="EMBL/GenBank/DDBJ databases">
        <authorList>
            <consortium name="The Broad Institute Genome Sequencing Platform"/>
            <consortium name="Broad Institute Genome Sequencing Center for Infectious Disease"/>
            <person name="Ma L.-J."/>
            <person name="Dead R."/>
            <person name="Young S."/>
            <person name="Zeng Q."/>
            <person name="Koehrsen M."/>
            <person name="Alvarado L."/>
            <person name="Berlin A."/>
            <person name="Chapman S.B."/>
            <person name="Chen Z."/>
            <person name="Freedman E."/>
            <person name="Gellesch M."/>
            <person name="Goldberg J."/>
            <person name="Griggs A."/>
            <person name="Gujja S."/>
            <person name="Heilman E.R."/>
            <person name="Heiman D."/>
            <person name="Hepburn T."/>
            <person name="Howarth C."/>
            <person name="Jen D."/>
            <person name="Larson L."/>
            <person name="Mehta T."/>
            <person name="Neiman D."/>
            <person name="Pearson M."/>
            <person name="Roberts A."/>
            <person name="Saif S."/>
            <person name="Shea T."/>
            <person name="Shenoy N."/>
            <person name="Sisk P."/>
            <person name="Stolte C."/>
            <person name="Sykes S."/>
            <person name="Walk T."/>
            <person name="White J."/>
            <person name="Yandava C."/>
            <person name="Haas B."/>
            <person name="Nusbaum C."/>
            <person name="Birren B."/>
        </authorList>
    </citation>
    <scope>NUCLEOTIDE SEQUENCE</scope>
    <source>
        <strain evidence="2">R3-111a-1</strain>
    </source>
</reference>
<dbReference type="Proteomes" id="UP000006039">
    <property type="component" value="Unassembled WGS sequence"/>
</dbReference>
<dbReference type="EnsemblFungi" id="EJT75699">
    <property type="protein sequence ID" value="EJT75699"/>
    <property type="gene ID" value="GGTG_05631"/>
</dbReference>
<dbReference type="RefSeq" id="XP_009221699.1">
    <property type="nucleotide sequence ID" value="XM_009223435.1"/>
</dbReference>
<reference evidence="3" key="4">
    <citation type="journal article" date="2015" name="G3 (Bethesda)">
        <title>Genome sequences of three phytopathogenic species of the Magnaporthaceae family of fungi.</title>
        <authorList>
            <person name="Okagaki L.H."/>
            <person name="Nunes C.C."/>
            <person name="Sailsbery J."/>
            <person name="Clay B."/>
            <person name="Brown D."/>
            <person name="John T."/>
            <person name="Oh Y."/>
            <person name="Young N."/>
            <person name="Fitzgerald M."/>
            <person name="Haas B.J."/>
            <person name="Zeng Q."/>
            <person name="Young S."/>
            <person name="Adiconis X."/>
            <person name="Fan L."/>
            <person name="Levin J.Z."/>
            <person name="Mitchell T.K."/>
            <person name="Okubara P.A."/>
            <person name="Farman M.L."/>
            <person name="Kohn L.M."/>
            <person name="Birren B."/>
            <person name="Ma L.-J."/>
            <person name="Dean R.A."/>
        </authorList>
    </citation>
    <scope>NUCLEOTIDE SEQUENCE</scope>
    <source>
        <strain evidence="3">R3-111a-1</strain>
    </source>
</reference>
<keyword evidence="4" id="KW-1185">Reference proteome</keyword>
<accession>J3NWG7</accession>
<dbReference type="InterPro" id="IPR006311">
    <property type="entry name" value="TAT_signal"/>
</dbReference>
<dbReference type="EMBL" id="GL385397">
    <property type="protein sequence ID" value="EJT75699.1"/>
    <property type="molecule type" value="Genomic_DNA"/>
</dbReference>
<dbReference type="AlphaFoldDB" id="J3NWG7"/>
<gene>
    <name evidence="3" type="primary">20346089</name>
    <name evidence="2" type="ORF">GGTG_05631</name>
</gene>
<reference evidence="3" key="5">
    <citation type="submission" date="2018-04" db="UniProtKB">
        <authorList>
            <consortium name="EnsemblFungi"/>
        </authorList>
    </citation>
    <scope>IDENTIFICATION</scope>
    <source>
        <strain evidence="3">R3-111a-1</strain>
    </source>
</reference>
<proteinExistence type="predicted"/>